<dbReference type="SUPFAM" id="SSF48452">
    <property type="entry name" value="TPR-like"/>
    <property type="match status" value="1"/>
</dbReference>
<reference evidence="2 3" key="1">
    <citation type="submission" date="2017-01" db="EMBL/GenBank/DDBJ databases">
        <authorList>
            <person name="Mah S.A."/>
            <person name="Swanson W.J."/>
            <person name="Moy G.W."/>
            <person name="Vacquier V.D."/>
        </authorList>
    </citation>
    <scope>NUCLEOTIDE SEQUENCE [LARGE SCALE GENOMIC DNA]</scope>
    <source>
        <strain evidence="2 3">GSMNP</strain>
    </source>
</reference>
<evidence type="ECO:0000313" key="2">
    <source>
        <dbReference type="EMBL" id="OMJ18199.1"/>
    </source>
</evidence>
<sequence length="415" mass="47057">MLPNATALHVPRFSETHESNSDNISSPDTKEIPPIANITNLVLTEALKSESRFDQIFSNISEQAIEYYEESGRQRFANLLKRDIAQLHLCRERYQKARVYYEQLIPSSQDGSYWLPLHTQLLIDLATCQYNLDLWPAYINSIQTLLLPKCKIPAKELNWFSSELVITSRQNLTIDYEIEMTPFFRIDNITVNDSDNKLYISVNSVNKKEFEIDKILVTLASTNSSVSILFSIDSDSVSAPGLYQVSKVEISIGKALFYTDFSSSVKKIMVRLRRNPHLPCVSISSSKNSYVNGDTCLQVSIDSKHYSFSEGRLSIFDEDGRSLVNEKTKISKVTLPVGFSETGEALIQGCCIYIPFLDERSVMTIELDGVDCSPCFDPIILETCFEQATRSSEDKKHIKVPDNNFGHIFDGRFAR</sequence>
<feature type="region of interest" description="Disordered" evidence="1">
    <location>
        <begin position="1"/>
        <end position="31"/>
    </location>
</feature>
<evidence type="ECO:0008006" key="4">
    <source>
        <dbReference type="Google" id="ProtNLM"/>
    </source>
</evidence>
<dbReference type="InterPro" id="IPR045126">
    <property type="entry name" value="TRAPPC10/Trs130"/>
</dbReference>
<dbReference type="InterPro" id="IPR011990">
    <property type="entry name" value="TPR-like_helical_dom_sf"/>
</dbReference>
<dbReference type="PANTHER" id="PTHR13251">
    <property type="entry name" value="EPILEPSY HOLOPROSENCEPHALY CANDIDATE 1/TMEM1"/>
    <property type="match status" value="1"/>
</dbReference>
<proteinExistence type="predicted"/>
<dbReference type="EMBL" id="LSSN01001816">
    <property type="protein sequence ID" value="OMJ18199.1"/>
    <property type="molecule type" value="Genomic_DNA"/>
</dbReference>
<dbReference type="OrthoDB" id="5597195at2759"/>
<keyword evidence="3" id="KW-1185">Reference proteome</keyword>
<gene>
    <name evidence="2" type="ORF">AYI70_g5499</name>
</gene>
<protein>
    <recommendedName>
        <fullName evidence="4">Trafficking protein particle complex subunit 10</fullName>
    </recommendedName>
</protein>
<evidence type="ECO:0000256" key="1">
    <source>
        <dbReference type="SAM" id="MobiDB-lite"/>
    </source>
</evidence>
<dbReference type="AlphaFoldDB" id="A0A1R1XUI1"/>
<comment type="caution">
    <text evidence="2">The sequence shown here is derived from an EMBL/GenBank/DDBJ whole genome shotgun (WGS) entry which is preliminary data.</text>
</comment>
<dbReference type="PANTHER" id="PTHR13251:SF3">
    <property type="entry name" value="TRAFFICKING PROTEIN PARTICLE COMPLEX SUBUNIT 10"/>
    <property type="match status" value="1"/>
</dbReference>
<dbReference type="GO" id="GO:1990071">
    <property type="term" value="C:TRAPPII protein complex"/>
    <property type="evidence" value="ECO:0007669"/>
    <property type="project" value="InterPro"/>
</dbReference>
<name>A0A1R1XUI1_9FUNG</name>
<dbReference type="Proteomes" id="UP000187283">
    <property type="component" value="Unassembled WGS sequence"/>
</dbReference>
<dbReference type="GO" id="GO:0005829">
    <property type="term" value="C:cytosol"/>
    <property type="evidence" value="ECO:0007669"/>
    <property type="project" value="GOC"/>
</dbReference>
<dbReference type="STRING" id="133412.A0A1R1XUI1"/>
<accession>A0A1R1XUI1</accession>
<dbReference type="GO" id="GO:0034498">
    <property type="term" value="P:early endosome to Golgi transport"/>
    <property type="evidence" value="ECO:0007669"/>
    <property type="project" value="TreeGrafter"/>
</dbReference>
<evidence type="ECO:0000313" key="3">
    <source>
        <dbReference type="Proteomes" id="UP000187283"/>
    </source>
</evidence>
<organism evidence="2 3">
    <name type="scientific">Smittium culicis</name>
    <dbReference type="NCBI Taxonomy" id="133412"/>
    <lineage>
        <taxon>Eukaryota</taxon>
        <taxon>Fungi</taxon>
        <taxon>Fungi incertae sedis</taxon>
        <taxon>Zoopagomycota</taxon>
        <taxon>Kickxellomycotina</taxon>
        <taxon>Harpellomycetes</taxon>
        <taxon>Harpellales</taxon>
        <taxon>Legeriomycetaceae</taxon>
        <taxon>Smittium</taxon>
    </lineage>
</organism>
<dbReference type="GO" id="GO:0006891">
    <property type="term" value="P:intra-Golgi vesicle-mediated transport"/>
    <property type="evidence" value="ECO:0007669"/>
    <property type="project" value="TreeGrafter"/>
</dbReference>